<reference evidence="1" key="1">
    <citation type="submission" date="2023-06" db="EMBL/GenBank/DDBJ databases">
        <title>Genome-scale phylogeny and comparative genomics of the fungal order Sordariales.</title>
        <authorList>
            <consortium name="Lawrence Berkeley National Laboratory"/>
            <person name="Hensen N."/>
            <person name="Bonometti L."/>
            <person name="Westerberg I."/>
            <person name="Brannstrom I.O."/>
            <person name="Guillou S."/>
            <person name="Cros-Aarteil S."/>
            <person name="Calhoun S."/>
            <person name="Haridas S."/>
            <person name="Kuo A."/>
            <person name="Mondo S."/>
            <person name="Pangilinan J."/>
            <person name="Riley R."/>
            <person name="Labutti K."/>
            <person name="Andreopoulos B."/>
            <person name="Lipzen A."/>
            <person name="Chen C."/>
            <person name="Yanf M."/>
            <person name="Daum C."/>
            <person name="Ng V."/>
            <person name="Clum A."/>
            <person name="Steindorff A."/>
            <person name="Ohm R."/>
            <person name="Martin F."/>
            <person name="Silar P."/>
            <person name="Natvig D."/>
            <person name="Lalanne C."/>
            <person name="Gautier V."/>
            <person name="Ament-Velasquez S.L."/>
            <person name="Kruys A."/>
            <person name="Hutchinson M.I."/>
            <person name="Powell A.J."/>
            <person name="Barry K."/>
            <person name="Miller A.N."/>
            <person name="Grigoriev I.V."/>
            <person name="Debuchy R."/>
            <person name="Gladieux P."/>
            <person name="Thoren M.H."/>
            <person name="Johannesson H."/>
        </authorList>
    </citation>
    <scope>NUCLEOTIDE SEQUENCE</scope>
    <source>
        <strain evidence="1">CBS 540.89</strain>
    </source>
</reference>
<evidence type="ECO:0000313" key="1">
    <source>
        <dbReference type="EMBL" id="KAK0702575.1"/>
    </source>
</evidence>
<accession>A0AA40DGT3</accession>
<gene>
    <name evidence="1" type="ORF">B0T21DRAFT_378306</name>
</gene>
<dbReference type="AlphaFoldDB" id="A0AA40DGT3"/>
<name>A0AA40DGT3_9PEZI</name>
<organism evidence="1 2">
    <name type="scientific">Apiosordaria backusii</name>
    <dbReference type="NCBI Taxonomy" id="314023"/>
    <lineage>
        <taxon>Eukaryota</taxon>
        <taxon>Fungi</taxon>
        <taxon>Dikarya</taxon>
        <taxon>Ascomycota</taxon>
        <taxon>Pezizomycotina</taxon>
        <taxon>Sordariomycetes</taxon>
        <taxon>Sordariomycetidae</taxon>
        <taxon>Sordariales</taxon>
        <taxon>Lasiosphaeriaceae</taxon>
        <taxon>Apiosordaria</taxon>
    </lineage>
</organism>
<comment type="caution">
    <text evidence="1">The sequence shown here is derived from an EMBL/GenBank/DDBJ whole genome shotgun (WGS) entry which is preliminary data.</text>
</comment>
<dbReference type="EMBL" id="JAUKTV010000024">
    <property type="protein sequence ID" value="KAK0702575.1"/>
    <property type="molecule type" value="Genomic_DNA"/>
</dbReference>
<evidence type="ECO:0000313" key="2">
    <source>
        <dbReference type="Proteomes" id="UP001172159"/>
    </source>
</evidence>
<protein>
    <submittedName>
        <fullName evidence="1">Uncharacterized protein</fullName>
    </submittedName>
</protein>
<sequence length="162" mass="17298">MESPGRCRSYNGIAARVYRAVSSIIGVCTALGTPCMRIGLDSESRNDGEAGCVSALADNQPLASDAGHSQPGKRCIVRPYNTGSIRIPDSFLAAPIYYAAQEILVRFAVGVIIQIPGATFRGKGVLILWRGSVLLAANTLADSELSVHYMYLMVYLVTACLL</sequence>
<proteinExistence type="predicted"/>
<dbReference type="Proteomes" id="UP001172159">
    <property type="component" value="Unassembled WGS sequence"/>
</dbReference>
<keyword evidence="2" id="KW-1185">Reference proteome</keyword>